<accession>A0A2K8M9M5</accession>
<organism evidence="2 3">
    <name type="scientific">Sphingomonas psychrotolerans</name>
    <dbReference type="NCBI Taxonomy" id="1327635"/>
    <lineage>
        <taxon>Bacteria</taxon>
        <taxon>Pseudomonadati</taxon>
        <taxon>Pseudomonadota</taxon>
        <taxon>Alphaproteobacteria</taxon>
        <taxon>Sphingomonadales</taxon>
        <taxon>Sphingomonadaceae</taxon>
        <taxon>Sphingomonas</taxon>
    </lineage>
</organism>
<dbReference type="InterPro" id="IPR029010">
    <property type="entry name" value="ThuA-like"/>
</dbReference>
<evidence type="ECO:0000313" key="2">
    <source>
        <dbReference type="EMBL" id="ATY30582.1"/>
    </source>
</evidence>
<name>A0A2K8M9M5_9SPHN</name>
<proteinExistence type="predicted"/>
<dbReference type="InterPro" id="IPR029062">
    <property type="entry name" value="Class_I_gatase-like"/>
</dbReference>
<dbReference type="PANTHER" id="PTHR40469">
    <property type="entry name" value="SECRETED GLYCOSYL HYDROLASE"/>
    <property type="match status" value="1"/>
</dbReference>
<sequence>MTQEKETAMFGTKRIIGFSALALLALTAQTTPDPHRPAPTLDSTAPALPPLKRPAILIFSKTNSYRHDSIPAATAAIAKLVRARGWSVYTTENAAIFNPAQLARFDALIFASATGDLFTPDQRAAFQKYLAGGRGFVGLHAAGDGSHPAWYQELLGYGGYTGHPGGGDQFQQSQLILLDRSHPATRHLPPRWRWTEEYYAWQAPLRADAHILARLDETGMRLEPKHTMGEKHAMIWWRCEGKARIFYSALGHKPEAFADPAHLKMIDGAITWAARKSGKGCD</sequence>
<dbReference type="EMBL" id="CP024923">
    <property type="protein sequence ID" value="ATY30582.1"/>
    <property type="molecule type" value="Genomic_DNA"/>
</dbReference>
<dbReference type="PANTHER" id="PTHR40469:SF2">
    <property type="entry name" value="GALACTOSE-BINDING DOMAIN-LIKE SUPERFAMILY PROTEIN"/>
    <property type="match status" value="1"/>
</dbReference>
<reference evidence="2 3" key="1">
    <citation type="submission" date="2017-11" db="EMBL/GenBank/DDBJ databases">
        <title>Complete genome sequence of Sphingomonas sp. Strain Cra20, a psychrotolerant potential plant growth promoting rhizobacteria.</title>
        <authorList>
            <person name="Luo Y."/>
        </authorList>
    </citation>
    <scope>NUCLEOTIDE SEQUENCE [LARGE SCALE GENOMIC DNA]</scope>
    <source>
        <strain evidence="2 3">Cra20</strain>
    </source>
</reference>
<evidence type="ECO:0000313" key="3">
    <source>
        <dbReference type="Proteomes" id="UP000229081"/>
    </source>
</evidence>
<dbReference type="Pfam" id="PF06283">
    <property type="entry name" value="ThuA"/>
    <property type="match status" value="1"/>
</dbReference>
<keyword evidence="3" id="KW-1185">Reference proteome</keyword>
<evidence type="ECO:0000259" key="1">
    <source>
        <dbReference type="Pfam" id="PF06283"/>
    </source>
</evidence>
<gene>
    <name evidence="2" type="ORF">CVN68_00015</name>
</gene>
<dbReference type="AlphaFoldDB" id="A0A2K8M9M5"/>
<protein>
    <submittedName>
        <fullName evidence="2">ThuA domain-containing protein</fullName>
    </submittedName>
</protein>
<feature type="domain" description="ThuA-like" evidence="1">
    <location>
        <begin position="56"/>
        <end position="273"/>
    </location>
</feature>
<dbReference type="Gene3D" id="3.40.50.880">
    <property type="match status" value="1"/>
</dbReference>
<dbReference type="Proteomes" id="UP000229081">
    <property type="component" value="Chromosome"/>
</dbReference>
<dbReference type="SUPFAM" id="SSF52317">
    <property type="entry name" value="Class I glutamine amidotransferase-like"/>
    <property type="match status" value="1"/>
</dbReference>
<dbReference type="KEGG" id="sphc:CVN68_00015"/>